<feature type="compositionally biased region" description="Acidic residues" evidence="1">
    <location>
        <begin position="385"/>
        <end position="400"/>
    </location>
</feature>
<dbReference type="FunCoup" id="K0KMK5">
    <property type="interactions" value="36"/>
</dbReference>
<keyword evidence="3" id="KW-1185">Reference proteome</keyword>
<dbReference type="HOGENOM" id="CLU_605812_0_0_1"/>
<feature type="region of interest" description="Disordered" evidence="1">
    <location>
        <begin position="275"/>
        <end position="452"/>
    </location>
</feature>
<reference evidence="2 3" key="1">
    <citation type="journal article" date="2012" name="Eukaryot. Cell">
        <title>Draft genome sequence of Wickerhamomyces ciferrii NRRL Y-1031 F-60-10.</title>
        <authorList>
            <person name="Schneider J."/>
            <person name="Andrea H."/>
            <person name="Blom J."/>
            <person name="Jaenicke S."/>
            <person name="Ruckert C."/>
            <person name="Schorsch C."/>
            <person name="Szczepanowski R."/>
            <person name="Farwick M."/>
            <person name="Goesmann A."/>
            <person name="Puhler A."/>
            <person name="Schaffer S."/>
            <person name="Tauch A."/>
            <person name="Kohler T."/>
            <person name="Brinkrolf K."/>
        </authorList>
    </citation>
    <scope>NUCLEOTIDE SEQUENCE [LARGE SCALE GENOMIC DNA]</scope>
    <source>
        <strain evidence="3">ATCC 14091 / BCRC 22168 / CBS 111 / JCM 3599 / NBRC 0793 / NRRL Y-1031 F-60-10</strain>
    </source>
</reference>
<name>K0KMK5_WICCF</name>
<organism evidence="2 3">
    <name type="scientific">Wickerhamomyces ciferrii (strain ATCC 14091 / BCRC 22168 / CBS 111 / JCM 3599 / NBRC 0793 / NRRL Y-1031 F-60-10)</name>
    <name type="common">Yeast</name>
    <name type="synonym">Pichia ciferrii</name>
    <dbReference type="NCBI Taxonomy" id="1206466"/>
    <lineage>
        <taxon>Eukaryota</taxon>
        <taxon>Fungi</taxon>
        <taxon>Dikarya</taxon>
        <taxon>Ascomycota</taxon>
        <taxon>Saccharomycotina</taxon>
        <taxon>Saccharomycetes</taxon>
        <taxon>Phaffomycetales</taxon>
        <taxon>Wickerhamomycetaceae</taxon>
        <taxon>Wickerhamomyces</taxon>
    </lineage>
</organism>
<feature type="compositionally biased region" description="Basic and acidic residues" evidence="1">
    <location>
        <begin position="370"/>
        <end position="384"/>
    </location>
</feature>
<dbReference type="EMBL" id="CAIF01000049">
    <property type="protein sequence ID" value="CCH42604.1"/>
    <property type="molecule type" value="Genomic_DNA"/>
</dbReference>
<proteinExistence type="predicted"/>
<evidence type="ECO:0000313" key="3">
    <source>
        <dbReference type="Proteomes" id="UP000009328"/>
    </source>
</evidence>
<comment type="caution">
    <text evidence="2">The sequence shown here is derived from an EMBL/GenBank/DDBJ whole genome shotgun (WGS) entry which is preliminary data.</text>
</comment>
<feature type="compositionally biased region" description="Basic residues" evidence="1">
    <location>
        <begin position="289"/>
        <end position="299"/>
    </location>
</feature>
<sequence length="452" mass="52590">MSAVNLRRIWIIEYDTKFEFQLNNQQVWWKSREEDDPENIFIHIEAKEDSIDEILNKENGVELDVKITDGIESFRATLNKKKINEGNGDGKNQNDSEWYNLFLQALFESIPIKLNDSIEFIGKKIQNDDGNSAIELELKTKISGSINKTLGTVKIDHFNPGDDFSYADCLFQWCKIMSDTSKSRQQARLKEQEKNQDLIKQNEQIIKFKKQLVDDSKRKDTYTLKVMTRLLNEKKDHYQKLLEGKIQDEADDFNVIAIKTIKDDLAKEEEIINKPKTKRYKKNPQTSKPVKKLNLRNRNTKKEEEKDEDGDEFIPDSNDEDQKEEHQVKEENNIKGSGPDVKAEDQSDDYTKIKKEESSEVAEIPKASKAKSEKSIHFKFKNDKEEDDNKDDDDDDDDQDNEKPKEDNDDTETEEDATEDDEVNDDDKDVEMNNDTEEDNGTVTDTESDDDE</sequence>
<dbReference type="Proteomes" id="UP000009328">
    <property type="component" value="Unassembled WGS sequence"/>
</dbReference>
<accession>K0KMK5</accession>
<gene>
    <name evidence="2" type="ORF">BN7_2148</name>
</gene>
<feature type="compositionally biased region" description="Basic and acidic residues" evidence="1">
    <location>
        <begin position="341"/>
        <end position="358"/>
    </location>
</feature>
<dbReference type="AlphaFoldDB" id="K0KMK5"/>
<evidence type="ECO:0000256" key="1">
    <source>
        <dbReference type="SAM" id="MobiDB-lite"/>
    </source>
</evidence>
<evidence type="ECO:0000313" key="2">
    <source>
        <dbReference type="EMBL" id="CCH42604.1"/>
    </source>
</evidence>
<protein>
    <submittedName>
        <fullName evidence="2">Halomucin</fullName>
    </submittedName>
</protein>
<feature type="compositionally biased region" description="Acidic residues" evidence="1">
    <location>
        <begin position="305"/>
        <end position="322"/>
    </location>
</feature>
<feature type="compositionally biased region" description="Basic and acidic residues" evidence="1">
    <location>
        <begin position="323"/>
        <end position="333"/>
    </location>
</feature>
<feature type="compositionally biased region" description="Acidic residues" evidence="1">
    <location>
        <begin position="407"/>
        <end position="452"/>
    </location>
</feature>
<dbReference type="InParanoid" id="K0KMK5"/>